<accession>A0A5E4M4N7</accession>
<name>A0A5E4M4N7_9HEMI</name>
<feature type="coiled-coil region" evidence="1">
    <location>
        <begin position="133"/>
        <end position="376"/>
    </location>
</feature>
<evidence type="ECO:0000256" key="1">
    <source>
        <dbReference type="SAM" id="Coils"/>
    </source>
</evidence>
<reference evidence="2 3" key="1">
    <citation type="submission" date="2019-08" db="EMBL/GenBank/DDBJ databases">
        <authorList>
            <person name="Alioto T."/>
            <person name="Alioto T."/>
            <person name="Gomez Garrido J."/>
        </authorList>
    </citation>
    <scope>NUCLEOTIDE SEQUENCE [LARGE SCALE GENOMIC DNA]</scope>
</reference>
<dbReference type="AlphaFoldDB" id="A0A5E4M4N7"/>
<organism evidence="2 3">
    <name type="scientific">Cinara cedri</name>
    <dbReference type="NCBI Taxonomy" id="506608"/>
    <lineage>
        <taxon>Eukaryota</taxon>
        <taxon>Metazoa</taxon>
        <taxon>Ecdysozoa</taxon>
        <taxon>Arthropoda</taxon>
        <taxon>Hexapoda</taxon>
        <taxon>Insecta</taxon>
        <taxon>Pterygota</taxon>
        <taxon>Neoptera</taxon>
        <taxon>Paraneoptera</taxon>
        <taxon>Hemiptera</taxon>
        <taxon>Sternorrhyncha</taxon>
        <taxon>Aphidomorpha</taxon>
        <taxon>Aphidoidea</taxon>
        <taxon>Aphididae</taxon>
        <taxon>Lachninae</taxon>
        <taxon>Cinara</taxon>
    </lineage>
</organism>
<feature type="coiled-coil region" evidence="1">
    <location>
        <begin position="29"/>
        <end position="95"/>
    </location>
</feature>
<keyword evidence="1" id="KW-0175">Coiled coil</keyword>
<dbReference type="EMBL" id="CABPRJ010000013">
    <property type="protein sequence ID" value="VVC25481.1"/>
    <property type="molecule type" value="Genomic_DNA"/>
</dbReference>
<dbReference type="Proteomes" id="UP000325440">
    <property type="component" value="Unassembled WGS sequence"/>
</dbReference>
<keyword evidence="3" id="KW-1185">Reference proteome</keyword>
<evidence type="ECO:0000313" key="2">
    <source>
        <dbReference type="EMBL" id="VVC25481.1"/>
    </source>
</evidence>
<dbReference type="OrthoDB" id="2121607at2759"/>
<protein>
    <submittedName>
        <fullName evidence="2">Uncharacterized protein</fullName>
    </submittedName>
</protein>
<proteinExistence type="predicted"/>
<gene>
    <name evidence="2" type="ORF">CINCED_3A012773</name>
</gene>
<evidence type="ECO:0000313" key="3">
    <source>
        <dbReference type="Proteomes" id="UP000325440"/>
    </source>
</evidence>
<sequence>MEQELYEIQLQLKTKNAFISELQNDVMQLQHVEDENIDLKSEIVSKETDLRQWALKYSNLEFKLLEQQKEYTIQIESLKEQISILKESTNKSKEDLPVNLNDSFITELKIELYSKKEKHDELQSIIKNQEVVIIELEHIKQRTIEELDDFKKQNDIKTDQLNEWKQKYEALQEEFELLRIQVNSINNQNEHNKRGNSLFAEVDDKRQALTAELEMKREKYKSLKKCLSKANQENNQMKMEMMRLEQQLIETEKNDDLEKSTLIQSYKNRIIDLETIIRELDKRPETPQVLQIDNLSNEGMNVVLQIVSDVRKEKKALEEEMNRRSVRDMEARQQCFKGECENRQLKKEMRKDKLRLKELEQKISELTSKMSLDKENTIENKRVAKGVRFNDNCKIEDGGPLIKQMKKIPPTAVLNTIICPKYEDL</sequence>